<evidence type="ECO:0000313" key="2">
    <source>
        <dbReference type="Proteomes" id="UP000256334"/>
    </source>
</evidence>
<name>A0A3D9DV07_9GAMM</name>
<organism evidence="1 2">
    <name type="scientific">Kushneria indalinina DSM 14324</name>
    <dbReference type="NCBI Taxonomy" id="1122140"/>
    <lineage>
        <taxon>Bacteria</taxon>
        <taxon>Pseudomonadati</taxon>
        <taxon>Pseudomonadota</taxon>
        <taxon>Gammaproteobacteria</taxon>
        <taxon>Oceanospirillales</taxon>
        <taxon>Halomonadaceae</taxon>
        <taxon>Kushneria</taxon>
    </lineage>
</organism>
<keyword evidence="2" id="KW-1185">Reference proteome</keyword>
<dbReference type="EMBL" id="QRDJ01000008">
    <property type="protein sequence ID" value="REC94194.1"/>
    <property type="molecule type" value="Genomic_DNA"/>
</dbReference>
<proteinExistence type="predicted"/>
<comment type="caution">
    <text evidence="1">The sequence shown here is derived from an EMBL/GenBank/DDBJ whole genome shotgun (WGS) entry which is preliminary data.</text>
</comment>
<sequence length="59" mass="6238">MVCATGSGTRLSRALTLSFMDTPEAARFMMGSLFYAPTTLLVSRLAQGGQGQQIPSLPC</sequence>
<gene>
    <name evidence="1" type="ORF">C8D72_2564</name>
</gene>
<protein>
    <submittedName>
        <fullName evidence="1">Uncharacterized protein</fullName>
    </submittedName>
</protein>
<accession>A0A3D9DV07</accession>
<evidence type="ECO:0000313" key="1">
    <source>
        <dbReference type="EMBL" id="REC94194.1"/>
    </source>
</evidence>
<dbReference type="AlphaFoldDB" id="A0A3D9DV07"/>
<dbReference type="Proteomes" id="UP000256334">
    <property type="component" value="Unassembled WGS sequence"/>
</dbReference>
<reference evidence="1 2" key="1">
    <citation type="submission" date="2018-07" db="EMBL/GenBank/DDBJ databases">
        <title>Genomic Encyclopedia of Type Strains, Phase IV (KMG-IV): sequencing the most valuable type-strain genomes for metagenomic binning, comparative biology and taxonomic classification.</title>
        <authorList>
            <person name="Goeker M."/>
        </authorList>
    </citation>
    <scope>NUCLEOTIDE SEQUENCE [LARGE SCALE GENOMIC DNA]</scope>
    <source>
        <strain evidence="1 2">DSM 14324</strain>
    </source>
</reference>